<feature type="transmembrane region" description="Helical" evidence="1">
    <location>
        <begin position="15"/>
        <end position="35"/>
    </location>
</feature>
<keyword evidence="1" id="KW-0812">Transmembrane</keyword>
<dbReference type="InterPro" id="IPR012495">
    <property type="entry name" value="TadE-like_dom"/>
</dbReference>
<proteinExistence type="predicted"/>
<gene>
    <name evidence="3" type="ORF">KH142_04905</name>
</gene>
<name>A0A943UXN0_9ACTN</name>
<accession>A0A943UXN0</accession>
<sequence length="162" mass="17548">MLRRFDGQATVEAALLAPAVLVCLLLLLQPGIVLYDRAVMEAAASQGCRLLETRASQSESDARAFIERRLAAVPDTGIFHAGSWNIEVNGSEGMEEVSVSIAHSLDPLPLADAALGLAGMLDGDGRYRQEVVRVANVRDGWLMDSANGADPEAWMRRWEEKA</sequence>
<dbReference type="AlphaFoldDB" id="A0A943UXN0"/>
<evidence type="ECO:0000256" key="1">
    <source>
        <dbReference type="SAM" id="Phobius"/>
    </source>
</evidence>
<dbReference type="Proteomes" id="UP000727506">
    <property type="component" value="Unassembled WGS sequence"/>
</dbReference>
<keyword evidence="1" id="KW-0472">Membrane</keyword>
<comment type="caution">
    <text evidence="3">The sequence shown here is derived from an EMBL/GenBank/DDBJ whole genome shotgun (WGS) entry which is preliminary data.</text>
</comment>
<feature type="domain" description="TadE-like" evidence="2">
    <location>
        <begin position="7"/>
        <end position="49"/>
    </location>
</feature>
<dbReference type="Pfam" id="PF07811">
    <property type="entry name" value="TadE"/>
    <property type="match status" value="1"/>
</dbReference>
<dbReference type="EMBL" id="JAGZSV010000070">
    <property type="protein sequence ID" value="MBS6940812.1"/>
    <property type="molecule type" value="Genomic_DNA"/>
</dbReference>
<evidence type="ECO:0000313" key="4">
    <source>
        <dbReference type="Proteomes" id="UP000727506"/>
    </source>
</evidence>
<reference evidence="3" key="1">
    <citation type="submission" date="2021-02" db="EMBL/GenBank/DDBJ databases">
        <title>Infant gut strain persistence is associated with maternal origin, phylogeny, and functional potential including surface adhesion and iron acquisition.</title>
        <authorList>
            <person name="Lou Y.C."/>
        </authorList>
    </citation>
    <scope>NUCLEOTIDE SEQUENCE</scope>
    <source>
        <strain evidence="3">L2_039_000G1_dasL2_039_000G1_concoct_11</strain>
    </source>
</reference>
<protein>
    <submittedName>
        <fullName evidence="3">Pilus assembly protein</fullName>
    </submittedName>
</protein>
<keyword evidence="1" id="KW-1133">Transmembrane helix</keyword>
<organism evidence="3 4">
    <name type="scientific">Slackia piriformis</name>
    <dbReference type="NCBI Taxonomy" id="626934"/>
    <lineage>
        <taxon>Bacteria</taxon>
        <taxon>Bacillati</taxon>
        <taxon>Actinomycetota</taxon>
        <taxon>Coriobacteriia</taxon>
        <taxon>Eggerthellales</taxon>
        <taxon>Eggerthellaceae</taxon>
        <taxon>Slackia</taxon>
    </lineage>
</organism>
<evidence type="ECO:0000313" key="3">
    <source>
        <dbReference type="EMBL" id="MBS6940812.1"/>
    </source>
</evidence>
<evidence type="ECO:0000259" key="2">
    <source>
        <dbReference type="Pfam" id="PF07811"/>
    </source>
</evidence>